<evidence type="ECO:0000313" key="1">
    <source>
        <dbReference type="EMBL" id="KZV16676.1"/>
    </source>
</evidence>
<reference evidence="1" key="2">
    <citation type="submission" date="2016-02" db="EMBL/GenBank/DDBJ databases">
        <authorList>
            <person name="Alioto T."/>
            <person name="Alioto T."/>
        </authorList>
    </citation>
    <scope>NUCLEOTIDE SEQUENCE</scope>
</reference>
<evidence type="ECO:0000313" key="2">
    <source>
        <dbReference type="EMBL" id="KZV30159.1"/>
    </source>
</evidence>
<evidence type="ECO:0000313" key="3">
    <source>
        <dbReference type="Proteomes" id="UP000250235"/>
    </source>
</evidence>
<gene>
    <name evidence="2" type="ORF">F511_16046</name>
    <name evidence="1" type="ORF">F511_42533</name>
</gene>
<dbReference type="EMBL" id="KV008511">
    <property type="protein sequence ID" value="KZV30159.1"/>
    <property type="molecule type" value="Genomic_DNA"/>
</dbReference>
<accession>A0A2Z7A5F2</accession>
<dbReference type="Proteomes" id="UP000250235">
    <property type="component" value="Unassembled WGS sequence"/>
</dbReference>
<organism evidence="1 3">
    <name type="scientific">Dorcoceras hygrometricum</name>
    <dbReference type="NCBI Taxonomy" id="472368"/>
    <lineage>
        <taxon>Eukaryota</taxon>
        <taxon>Viridiplantae</taxon>
        <taxon>Streptophyta</taxon>
        <taxon>Embryophyta</taxon>
        <taxon>Tracheophyta</taxon>
        <taxon>Spermatophyta</taxon>
        <taxon>Magnoliopsida</taxon>
        <taxon>eudicotyledons</taxon>
        <taxon>Gunneridae</taxon>
        <taxon>Pentapetalae</taxon>
        <taxon>asterids</taxon>
        <taxon>lamiids</taxon>
        <taxon>Lamiales</taxon>
        <taxon>Gesneriaceae</taxon>
        <taxon>Didymocarpoideae</taxon>
        <taxon>Trichosporeae</taxon>
        <taxon>Loxocarpinae</taxon>
        <taxon>Dorcoceras</taxon>
    </lineage>
</organism>
<proteinExistence type="predicted"/>
<keyword evidence="3" id="KW-1185">Reference proteome</keyword>
<protein>
    <submittedName>
        <fullName evidence="1">Uncharacterized protein</fullName>
    </submittedName>
</protein>
<name>A0A2Z7A5F2_9LAMI</name>
<dbReference type="EMBL" id="KV018677">
    <property type="protein sequence ID" value="KZV16676.1"/>
    <property type="molecule type" value="Genomic_DNA"/>
</dbReference>
<dbReference type="AlphaFoldDB" id="A0A2Z7A5F2"/>
<sequence length="83" mass="9224">MVLLEGMRHRIAYSDLALVSEICLAGVSRCELVLEEVSDDVINIWMSVSGICCESGLRFYVVSISKSDVVLISTRVVWRSDLS</sequence>
<reference evidence="1 3" key="1">
    <citation type="journal article" date="2015" name="Proc. Natl. Acad. Sci. U.S.A.">
        <title>The resurrection genome of Boea hygrometrica: A blueprint for survival of dehydration.</title>
        <authorList>
            <person name="Xiao L."/>
            <person name="Yang G."/>
            <person name="Zhang L."/>
            <person name="Yang X."/>
            <person name="Zhao S."/>
            <person name="Ji Z."/>
            <person name="Zhou Q."/>
            <person name="Hu M."/>
            <person name="Wang Y."/>
            <person name="Chen M."/>
            <person name="Xu Y."/>
            <person name="Jin H."/>
            <person name="Xiao X."/>
            <person name="Hu G."/>
            <person name="Bao F."/>
            <person name="Hu Y."/>
            <person name="Wan P."/>
            <person name="Li L."/>
            <person name="Deng X."/>
            <person name="Kuang T."/>
            <person name="Xiang C."/>
            <person name="Zhu J.K."/>
            <person name="Oliver M.J."/>
            <person name="He Y."/>
        </authorList>
    </citation>
    <scope>NUCLEOTIDE SEQUENCE [LARGE SCALE GENOMIC DNA]</scope>
    <source>
        <strain evidence="3">cv. XS01</strain>
    </source>
</reference>